<dbReference type="SUPFAM" id="SSF50800">
    <property type="entry name" value="PK beta-barrel domain-like"/>
    <property type="match status" value="1"/>
</dbReference>
<sequence>MTPERIPLDTLLTGRAVPYTRPGSLSAIAKSPRTGSLEVGPLGLLDDEQGDLRVHGGIEKAVHYYPREHYAAWLAELGPNARLEQPGAFGENFSATGWTEWNVCLGDRVRVGSVLLEVSQGRMPCWKLNDRFAVPDMALRVQQSGRTGWYYRVLEAGRVRAGDVLQRLERPFEEWPLARLSGVLFSREVALEEIRQCLELPLVPSWRRTLERRAEHAVVEDWGPRLVGTPPAGQNPR</sequence>
<organism evidence="2 3">
    <name type="scientific">Pseudomonas chlororaphis</name>
    <dbReference type="NCBI Taxonomy" id="587753"/>
    <lineage>
        <taxon>Bacteria</taxon>
        <taxon>Pseudomonadati</taxon>
        <taxon>Pseudomonadota</taxon>
        <taxon>Gammaproteobacteria</taxon>
        <taxon>Pseudomonadales</taxon>
        <taxon>Pseudomonadaceae</taxon>
        <taxon>Pseudomonas</taxon>
    </lineage>
</organism>
<dbReference type="PANTHER" id="PTHR30212">
    <property type="entry name" value="PROTEIN YIIM"/>
    <property type="match status" value="1"/>
</dbReference>
<evidence type="ECO:0000259" key="1">
    <source>
        <dbReference type="PROSITE" id="PS51340"/>
    </source>
</evidence>
<dbReference type="Pfam" id="PF03473">
    <property type="entry name" value="MOSC"/>
    <property type="match status" value="1"/>
</dbReference>
<dbReference type="InterPro" id="IPR011037">
    <property type="entry name" value="Pyrv_Knase-like_insert_dom_sf"/>
</dbReference>
<gene>
    <name evidence="2" type="ORF">PCL1606_10900</name>
</gene>
<dbReference type="AlphaFoldDB" id="A0A0D5XUM7"/>
<dbReference type="PANTHER" id="PTHR30212:SF2">
    <property type="entry name" value="PROTEIN YIIM"/>
    <property type="match status" value="1"/>
</dbReference>
<proteinExistence type="predicted"/>
<protein>
    <submittedName>
        <fullName evidence="2">N-hydroxylated base analog detoxification protein YiiM</fullName>
    </submittedName>
</protein>
<dbReference type="InterPro" id="IPR005163">
    <property type="entry name" value="Tri_helical_YiiM-like"/>
</dbReference>
<dbReference type="PATRIC" id="fig|587753.10.peg.1083"/>
<dbReference type="RefSeq" id="WP_045881291.1">
    <property type="nucleotide sequence ID" value="NZ_CP011110.1"/>
</dbReference>
<dbReference type="InterPro" id="IPR052353">
    <property type="entry name" value="Benzoxazolinone_Detox_Enz"/>
</dbReference>
<dbReference type="GO" id="GO:0030170">
    <property type="term" value="F:pyridoxal phosphate binding"/>
    <property type="evidence" value="ECO:0007669"/>
    <property type="project" value="InterPro"/>
</dbReference>
<dbReference type="EMBL" id="CP011110">
    <property type="protein sequence ID" value="AKA22545.1"/>
    <property type="molecule type" value="Genomic_DNA"/>
</dbReference>
<name>A0A0D5XUM7_9PSED</name>
<evidence type="ECO:0000313" key="2">
    <source>
        <dbReference type="EMBL" id="AKA22545.1"/>
    </source>
</evidence>
<dbReference type="Gene3D" id="2.40.33.20">
    <property type="entry name" value="PK beta-barrel domain-like"/>
    <property type="match status" value="1"/>
</dbReference>
<dbReference type="KEGG" id="pcz:PCL1606_10900"/>
<evidence type="ECO:0000313" key="3">
    <source>
        <dbReference type="Proteomes" id="UP000032748"/>
    </source>
</evidence>
<dbReference type="Pfam" id="PF03475">
    <property type="entry name" value="YiiM_3-alpha"/>
    <property type="match status" value="1"/>
</dbReference>
<dbReference type="GO" id="GO:0003824">
    <property type="term" value="F:catalytic activity"/>
    <property type="evidence" value="ECO:0007669"/>
    <property type="project" value="InterPro"/>
</dbReference>
<dbReference type="GO" id="GO:0030151">
    <property type="term" value="F:molybdenum ion binding"/>
    <property type="evidence" value="ECO:0007669"/>
    <property type="project" value="InterPro"/>
</dbReference>
<dbReference type="PROSITE" id="PS51340">
    <property type="entry name" value="MOSC"/>
    <property type="match status" value="1"/>
</dbReference>
<accession>A0A0D5XUM7</accession>
<dbReference type="Proteomes" id="UP000032748">
    <property type="component" value="Chromosome"/>
</dbReference>
<reference evidence="2 3" key="1">
    <citation type="journal article" date="2015" name="Mol. Plant Microbe Interact.">
        <title>Comparative Genomic Analysis of Pseudomonas chlororaphis PCL1606 Reveals New Insight into Antifungal Compounds Involved in Biocontrol.</title>
        <authorList>
            <person name="Calderon C.E."/>
            <person name="Ramos C."/>
            <person name="de Vicente A."/>
            <person name="Cazorla F.M."/>
        </authorList>
    </citation>
    <scope>NUCLEOTIDE SEQUENCE [LARGE SCALE GENOMIC DNA]</scope>
    <source>
        <strain evidence="2 3">PCL1606</strain>
    </source>
</reference>
<dbReference type="OrthoDB" id="9786134at2"/>
<feature type="domain" description="MOSC" evidence="1">
    <location>
        <begin position="31"/>
        <end position="168"/>
    </location>
</feature>
<dbReference type="InterPro" id="IPR005302">
    <property type="entry name" value="MoCF_Sase_C"/>
</dbReference>